<evidence type="ECO:0000259" key="2">
    <source>
        <dbReference type="PROSITE" id="PS50097"/>
    </source>
</evidence>
<feature type="domain" description="BTB" evidence="2">
    <location>
        <begin position="28"/>
        <end position="99"/>
    </location>
</feature>
<dbReference type="InterPro" id="IPR015943">
    <property type="entry name" value="WD40/YVTN_repeat-like_dom_sf"/>
</dbReference>
<reference evidence="5 6" key="1">
    <citation type="submission" date="2016-09" db="EMBL/GenBank/DDBJ databases">
        <title>Nearly complete genome sequences of 2 Mimiviridae isolates, Mimivirus shirakomae and Mimivirus kasaii from Japanese pond and river mouth.</title>
        <authorList>
            <person name="Takemura M."/>
            <person name="Mikami T."/>
            <person name="Murono S."/>
        </authorList>
    </citation>
    <scope>NUCLEOTIDE SEQUENCE [LARGE SCALE GENOMIC DNA]</scope>
    <source>
        <strain evidence="3 6">Mimivirus kasaii</strain>
        <strain evidence="4 5">Mimivirus shirakomae</strain>
    </source>
</reference>
<protein>
    <submittedName>
        <fullName evidence="3">Putative BTB/POZ domain-containing protein</fullName>
    </submittedName>
</protein>
<evidence type="ECO:0000313" key="3">
    <source>
        <dbReference type="EMBL" id="BAV61926.1"/>
    </source>
</evidence>
<dbReference type="EMBL" id="AP017645">
    <property type="protein sequence ID" value="BAV62912.1"/>
    <property type="molecule type" value="Genomic_DNA"/>
</dbReference>
<dbReference type="Proteomes" id="UP000241484">
    <property type="component" value="Segment"/>
</dbReference>
<dbReference type="EMBL" id="AP017644">
    <property type="protein sequence ID" value="BAV61926.1"/>
    <property type="molecule type" value="Genomic_DNA"/>
</dbReference>
<accession>A0A1E1EUI8</accession>
<evidence type="ECO:0000313" key="6">
    <source>
        <dbReference type="Proteomes" id="UP000241484"/>
    </source>
</evidence>
<sequence>MCELFVCYKTSIMDLDKLYQLAVNNQFTDIILVLEDDKETIIIGAHKCILYASCPYFEKLFATTMKESIQSRINIRVPNSHVFCNIISGFYGQKIKSGNIEPWKYQLDTILCRDFLGLEITNSLLNDLIVPPENFDDLLKITELIGFDEFAFDLIIKNIPSDYDLTKLSNELLKCLHDHTISQKILFYNNELSVWQQLNIFNYKANDLNLPKDLPVPKSLKNSTYNFEYDLLAYLDNNKRLFVVNIHTNQLTYHIKNMPDTDSIKLISENNLFMVSNNKFAILDLETNQYNKSLEIDNTNFKYSYFCGDIYVCCYEYSIDLYNIVNLELIRTHKLDNKIISLTCSSDNTLIACVCENWNFNMWSIETGELIESATIDDKFTRKFIGINFKYDNNNVIIILNKNCIYQFDIKTGMSTYKTLGWNLSDVIDYSSITNNLILLRCNTNKKNKPDEPVSEDFFVMSNCLDFKYMNLNTNNPLFVQYYTNEVGRKIKSVLGKE</sequence>
<comment type="similarity">
    <text evidence="1">Belongs to the mimivirus BTB/WD family.</text>
</comment>
<dbReference type="SUPFAM" id="SSF54695">
    <property type="entry name" value="POZ domain"/>
    <property type="match status" value="1"/>
</dbReference>
<dbReference type="PROSITE" id="PS50097">
    <property type="entry name" value="BTB"/>
    <property type="match status" value="1"/>
</dbReference>
<evidence type="ECO:0000313" key="4">
    <source>
        <dbReference type="EMBL" id="BAV62912.1"/>
    </source>
</evidence>
<dbReference type="InterPro" id="IPR011333">
    <property type="entry name" value="SKP1/BTB/POZ_sf"/>
</dbReference>
<dbReference type="SUPFAM" id="SSF69322">
    <property type="entry name" value="Tricorn protease domain 2"/>
    <property type="match status" value="1"/>
</dbReference>
<dbReference type="Pfam" id="PF00651">
    <property type="entry name" value="BTB"/>
    <property type="match status" value="1"/>
</dbReference>
<evidence type="ECO:0000313" key="5">
    <source>
        <dbReference type="Proteomes" id="UP000240366"/>
    </source>
</evidence>
<dbReference type="CDD" id="cd18186">
    <property type="entry name" value="BTB_POZ_ZBTB_KLHL-like"/>
    <property type="match status" value="1"/>
</dbReference>
<name>A0A1E1EUI8_9VIRU</name>
<dbReference type="InterPro" id="IPR000210">
    <property type="entry name" value="BTB/POZ_dom"/>
</dbReference>
<evidence type="ECO:0000256" key="1">
    <source>
        <dbReference type="ARBA" id="ARBA00006497"/>
    </source>
</evidence>
<dbReference type="Proteomes" id="UP000240366">
    <property type="component" value="Segment"/>
</dbReference>
<organism evidence="3 6">
    <name type="scientific">Acanthamoeba castellanii mimivirus</name>
    <dbReference type="NCBI Taxonomy" id="1899318"/>
    <lineage>
        <taxon>Viruses</taxon>
        <taxon>Varidnaviria</taxon>
        <taxon>Bamfordvirae</taxon>
        <taxon>Nucleocytoviricota</taxon>
        <taxon>Megaviricetes</taxon>
        <taxon>Imitervirales</taxon>
        <taxon>Mimiviridae</taxon>
        <taxon>Megamimivirinae</taxon>
        <taxon>Mimivirus</taxon>
    </lineage>
</organism>
<dbReference type="Gene3D" id="3.30.710.10">
    <property type="entry name" value="Potassium Channel Kv1.1, Chain A"/>
    <property type="match status" value="1"/>
</dbReference>
<dbReference type="SMR" id="A0A1E1EUI8"/>
<proteinExistence type="inferred from homology"/>
<dbReference type="Gene3D" id="2.130.10.10">
    <property type="entry name" value="YVTN repeat-like/Quinoprotein amine dehydrogenase"/>
    <property type="match status" value="1"/>
</dbReference>